<organism evidence="3 4">
    <name type="scientific">Adhaeribacter soli</name>
    <dbReference type="NCBI Taxonomy" id="2607655"/>
    <lineage>
        <taxon>Bacteria</taxon>
        <taxon>Pseudomonadati</taxon>
        <taxon>Bacteroidota</taxon>
        <taxon>Cytophagia</taxon>
        <taxon>Cytophagales</taxon>
        <taxon>Hymenobacteraceae</taxon>
        <taxon>Adhaeribacter</taxon>
    </lineage>
</organism>
<dbReference type="Pfam" id="PF00072">
    <property type="entry name" value="Response_reg"/>
    <property type="match status" value="1"/>
</dbReference>
<evidence type="ECO:0000313" key="3">
    <source>
        <dbReference type="EMBL" id="KAA9331764.1"/>
    </source>
</evidence>
<dbReference type="Proteomes" id="UP000326570">
    <property type="component" value="Unassembled WGS sequence"/>
</dbReference>
<comment type="caution">
    <text evidence="3">The sequence shown here is derived from an EMBL/GenBank/DDBJ whole genome shotgun (WGS) entry which is preliminary data.</text>
</comment>
<feature type="domain" description="Response regulatory" evidence="2">
    <location>
        <begin position="9"/>
        <end position="140"/>
    </location>
</feature>
<dbReference type="InterPro" id="IPR052893">
    <property type="entry name" value="TCS_response_regulator"/>
</dbReference>
<dbReference type="PANTHER" id="PTHR44520">
    <property type="entry name" value="RESPONSE REGULATOR RCP1-RELATED"/>
    <property type="match status" value="1"/>
</dbReference>
<keyword evidence="1" id="KW-0597">Phosphoprotein</keyword>
<sequence length="141" mass="16018">MRKINGLDFILLVDDDEATNYLNQRVIRKANILTNVHVAHDGKEALDYLTNGGRNNGTGSVPHAGLIFLDINMPGMNGWEFLEAYKQLPDEQTRRIKILMLTTSNNPDEEKRAVNIPEVKGFIHKPLTEEKLEKAINVYVF</sequence>
<name>A0A5N1IP25_9BACT</name>
<evidence type="ECO:0000313" key="4">
    <source>
        <dbReference type="Proteomes" id="UP000326570"/>
    </source>
</evidence>
<accession>A0A5N1IP25</accession>
<protein>
    <submittedName>
        <fullName evidence="3">Response regulator</fullName>
    </submittedName>
</protein>
<dbReference type="SMART" id="SM00448">
    <property type="entry name" value="REC"/>
    <property type="match status" value="1"/>
</dbReference>
<dbReference type="Gene3D" id="3.40.50.2300">
    <property type="match status" value="1"/>
</dbReference>
<dbReference type="InterPro" id="IPR001789">
    <property type="entry name" value="Sig_transdc_resp-reg_receiver"/>
</dbReference>
<dbReference type="GO" id="GO:0000160">
    <property type="term" value="P:phosphorelay signal transduction system"/>
    <property type="evidence" value="ECO:0007669"/>
    <property type="project" value="InterPro"/>
</dbReference>
<gene>
    <name evidence="3" type="ORF">F0P94_13210</name>
</gene>
<evidence type="ECO:0000259" key="2">
    <source>
        <dbReference type="PROSITE" id="PS50110"/>
    </source>
</evidence>
<dbReference type="AlphaFoldDB" id="A0A5N1IP25"/>
<reference evidence="3 4" key="1">
    <citation type="submission" date="2019-09" db="EMBL/GenBank/DDBJ databases">
        <title>Genome sequence of Adhaeribacter sp. M2.</title>
        <authorList>
            <person name="Srinivasan S."/>
        </authorList>
    </citation>
    <scope>NUCLEOTIDE SEQUENCE [LARGE SCALE GENOMIC DNA]</scope>
    <source>
        <strain evidence="3 4">M2</strain>
    </source>
</reference>
<keyword evidence="4" id="KW-1185">Reference proteome</keyword>
<dbReference type="RefSeq" id="WP_150904374.1">
    <property type="nucleotide sequence ID" value="NZ_VTWT01000007.1"/>
</dbReference>
<proteinExistence type="predicted"/>
<dbReference type="PROSITE" id="PS50110">
    <property type="entry name" value="RESPONSE_REGULATORY"/>
    <property type="match status" value="1"/>
</dbReference>
<feature type="modified residue" description="4-aspartylphosphate" evidence="1">
    <location>
        <position position="70"/>
    </location>
</feature>
<dbReference type="PANTHER" id="PTHR44520:SF2">
    <property type="entry name" value="RESPONSE REGULATOR RCP1"/>
    <property type="match status" value="1"/>
</dbReference>
<dbReference type="InterPro" id="IPR011006">
    <property type="entry name" value="CheY-like_superfamily"/>
</dbReference>
<dbReference type="SUPFAM" id="SSF52172">
    <property type="entry name" value="CheY-like"/>
    <property type="match status" value="1"/>
</dbReference>
<evidence type="ECO:0000256" key="1">
    <source>
        <dbReference type="PROSITE-ProRule" id="PRU00169"/>
    </source>
</evidence>
<dbReference type="EMBL" id="VTWT01000007">
    <property type="protein sequence ID" value="KAA9331764.1"/>
    <property type="molecule type" value="Genomic_DNA"/>
</dbReference>